<keyword evidence="12 14" id="KW-0539">Nucleus</keyword>
<keyword evidence="6 14" id="KW-0227">DNA damage</keyword>
<dbReference type="PANTHER" id="PTHR12831">
    <property type="entry name" value="TRANSCRIPTION INITIATION FACTOR IIH TFIIH , POLYPEPTIDE 3-RELATED"/>
    <property type="match status" value="1"/>
</dbReference>
<keyword evidence="8 14" id="KW-0862">Zinc</keyword>
<evidence type="ECO:0000256" key="14">
    <source>
        <dbReference type="RuleBase" id="RU368090"/>
    </source>
</evidence>
<dbReference type="GO" id="GO:0006355">
    <property type="term" value="P:regulation of DNA-templated transcription"/>
    <property type="evidence" value="ECO:0007669"/>
    <property type="project" value="InterPro"/>
</dbReference>
<keyword evidence="10 14" id="KW-0804">Transcription</keyword>
<name>A0A0V1Q451_9ASCO</name>
<comment type="subcellular location">
    <subcellularLocation>
        <location evidence="2 14">Nucleus</location>
    </subcellularLocation>
</comment>
<evidence type="ECO:0000256" key="7">
    <source>
        <dbReference type="ARBA" id="ARBA00022771"/>
    </source>
</evidence>
<proteinExistence type="inferred from homology"/>
<sequence>MDAIADSVFTDIGSSDTPSDDPSLLTVVLDVTPQSWYKIRDQISIQEVAKSLLVFLNAHLSLNNSNQVAFIASTPQGSKFLYPNPEKNYDEVRSKKNGGSSNMETADSTSSLVGVGMYRQFRIVDEAVLEKLNEVFADISQNIDDNRCNSTLSGALSLALTYTNRMLNLDLSISTTTASAINTTTNASSNKTNSSGTNSNSMSTGGTNTTSLTSMRSRILIVSSNDDDDIKYIPIMNTTFAAQKMKVPIDVAKLGEKDSSYLQQASDATNGVYLHIANPEGLIQTLSTAFFIEPSIRLLIILPTNSNVNYRASCFITGKSVNLGFVCSVCLCIMSVIPKEGKCPTCDSKFDEKILAQLRRGVVIPVKKKRKLDSNANGQSDNVTPEV</sequence>
<accession>A0A0V1Q451</accession>
<evidence type="ECO:0000256" key="11">
    <source>
        <dbReference type="ARBA" id="ARBA00023204"/>
    </source>
</evidence>
<evidence type="ECO:0000313" key="16">
    <source>
        <dbReference type="EMBL" id="KSA03297.1"/>
    </source>
</evidence>
<dbReference type="PANTHER" id="PTHR12831:SF0">
    <property type="entry name" value="GENERAL TRANSCRIPTION FACTOR IIH SUBUNIT 3"/>
    <property type="match status" value="1"/>
</dbReference>
<reference evidence="16 17" key="1">
    <citation type="submission" date="2015-11" db="EMBL/GenBank/DDBJ databases">
        <title>The genome of Debaryomyces fabryi.</title>
        <authorList>
            <person name="Tafer H."/>
            <person name="Lopandic K."/>
        </authorList>
    </citation>
    <scope>NUCLEOTIDE SEQUENCE [LARGE SCALE GENOMIC DNA]</scope>
    <source>
        <strain evidence="16 17">CBS 789</strain>
    </source>
</reference>
<keyword evidence="7 14" id="KW-0863">Zinc-finger</keyword>
<comment type="function">
    <text evidence="1 14">Component of the general transcription and DNA repair factor IIH (TFIIH) core complex, which is involved in general and transcription-coupled nucleotide excision repair (NER) of damaged DNA and, when complexed to TFIIK, in RNA transcription by RNA polymerase II. In NER, TFIIH acts by opening DNA around the lesion to allow the excision of the damaged oligonucleotide and its replacement by a new DNA fragment. In transcription, TFIIH has an essential role in transcription initiation. When the pre-initiation complex (PIC) has been established, TFIIH is required for promoter opening and promoter escape. Phosphorylation of the C-terminal tail (CTD) of the largest subunit of RNA polymerase II by the kinase module TFIIK controls the initiation of transcription.</text>
</comment>
<dbReference type="EMBL" id="LMYN01000011">
    <property type="protein sequence ID" value="KSA03297.1"/>
    <property type="molecule type" value="Genomic_DNA"/>
</dbReference>
<dbReference type="GO" id="GO:0006289">
    <property type="term" value="P:nucleotide-excision repair"/>
    <property type="evidence" value="ECO:0007669"/>
    <property type="project" value="UniProtKB-UniRule"/>
</dbReference>
<gene>
    <name evidence="16" type="ORF">AC631_00935</name>
</gene>
<feature type="region of interest" description="Disordered" evidence="15">
    <location>
        <begin position="184"/>
        <end position="211"/>
    </location>
</feature>
<organism evidence="16 17">
    <name type="scientific">Debaryomyces fabryi</name>
    <dbReference type="NCBI Taxonomy" id="58627"/>
    <lineage>
        <taxon>Eukaryota</taxon>
        <taxon>Fungi</taxon>
        <taxon>Dikarya</taxon>
        <taxon>Ascomycota</taxon>
        <taxon>Saccharomycotina</taxon>
        <taxon>Pichiomycetes</taxon>
        <taxon>Debaryomycetaceae</taxon>
        <taxon>Debaryomyces</taxon>
    </lineage>
</organism>
<evidence type="ECO:0000256" key="3">
    <source>
        <dbReference type="ARBA" id="ARBA00005273"/>
    </source>
</evidence>
<dbReference type="RefSeq" id="XP_015469399.1">
    <property type="nucleotide sequence ID" value="XM_015609765.1"/>
</dbReference>
<evidence type="ECO:0000256" key="10">
    <source>
        <dbReference type="ARBA" id="ARBA00023163"/>
    </source>
</evidence>
<dbReference type="InterPro" id="IPR036465">
    <property type="entry name" value="vWFA_dom_sf"/>
</dbReference>
<comment type="similarity">
    <text evidence="3 14">Belongs to the TFB4 family.</text>
</comment>
<dbReference type="GeneID" id="26837944"/>
<evidence type="ECO:0000256" key="9">
    <source>
        <dbReference type="ARBA" id="ARBA00023015"/>
    </source>
</evidence>
<dbReference type="InterPro" id="IPR004600">
    <property type="entry name" value="TFIIH_Tfb4/GTF2H3"/>
</dbReference>
<dbReference type="GO" id="GO:0000439">
    <property type="term" value="C:transcription factor TFIIH core complex"/>
    <property type="evidence" value="ECO:0007669"/>
    <property type="project" value="UniProtKB-UniRule"/>
</dbReference>
<comment type="subunit">
    <text evidence="14">Component of the 7-subunit TFIIH core complex composed of XPB/SSL2, XPD/RAD3, SSL1, TFB1, TFB2, TFB4 and TFB5, which is active in NER. The core complex associates with the 3-subunit CTD-kinase module TFIIK composed of CCL1, KIN28 and TFB3 to form the 10-subunit holoenzyme (holo-TFIIH) active in transcription.</text>
</comment>
<dbReference type="Gene3D" id="3.40.50.410">
    <property type="entry name" value="von Willebrand factor, type A domain"/>
    <property type="match status" value="1"/>
</dbReference>
<evidence type="ECO:0000256" key="13">
    <source>
        <dbReference type="ARBA" id="ARBA00033341"/>
    </source>
</evidence>
<dbReference type="AlphaFoldDB" id="A0A0V1Q451"/>
<keyword evidence="17" id="KW-1185">Reference proteome</keyword>
<protein>
    <recommendedName>
        <fullName evidence="4 14">General transcription and DNA repair factor IIH subunit TFB4</fullName>
        <shortName evidence="14">TFIIH subunit TFB4</shortName>
    </recommendedName>
    <alternativeName>
        <fullName evidence="13 14">RNA polymerase II transcription factor B subunit 4</fullName>
    </alternativeName>
</protein>
<dbReference type="Proteomes" id="UP000054251">
    <property type="component" value="Unassembled WGS sequence"/>
</dbReference>
<evidence type="ECO:0000256" key="8">
    <source>
        <dbReference type="ARBA" id="ARBA00022833"/>
    </source>
</evidence>
<evidence type="ECO:0000256" key="5">
    <source>
        <dbReference type="ARBA" id="ARBA00022723"/>
    </source>
</evidence>
<dbReference type="Pfam" id="PF03850">
    <property type="entry name" value="Tfb4"/>
    <property type="match status" value="1"/>
</dbReference>
<dbReference type="GO" id="GO:0008270">
    <property type="term" value="F:zinc ion binding"/>
    <property type="evidence" value="ECO:0007669"/>
    <property type="project" value="UniProtKB-KW"/>
</dbReference>
<evidence type="ECO:0000256" key="4">
    <source>
        <dbReference type="ARBA" id="ARBA00021280"/>
    </source>
</evidence>
<keyword evidence="11 14" id="KW-0234">DNA repair</keyword>
<evidence type="ECO:0000256" key="2">
    <source>
        <dbReference type="ARBA" id="ARBA00004123"/>
    </source>
</evidence>
<keyword evidence="9 14" id="KW-0805">Transcription regulation</keyword>
<dbReference type="OrthoDB" id="17307at2759"/>
<evidence type="ECO:0000256" key="15">
    <source>
        <dbReference type="SAM" id="MobiDB-lite"/>
    </source>
</evidence>
<keyword evidence="5 14" id="KW-0479">Metal-binding</keyword>
<evidence type="ECO:0000256" key="12">
    <source>
        <dbReference type="ARBA" id="ARBA00023242"/>
    </source>
</evidence>
<dbReference type="GO" id="GO:0005675">
    <property type="term" value="C:transcription factor TFIIH holo complex"/>
    <property type="evidence" value="ECO:0007669"/>
    <property type="project" value="UniProtKB-UniRule"/>
</dbReference>
<evidence type="ECO:0000256" key="6">
    <source>
        <dbReference type="ARBA" id="ARBA00022763"/>
    </source>
</evidence>
<evidence type="ECO:0000313" key="17">
    <source>
        <dbReference type="Proteomes" id="UP000054251"/>
    </source>
</evidence>
<comment type="caution">
    <text evidence="16">The sequence shown here is derived from an EMBL/GenBank/DDBJ whole genome shotgun (WGS) entry which is preliminary data.</text>
</comment>
<evidence type="ECO:0000256" key="1">
    <source>
        <dbReference type="ARBA" id="ARBA00002817"/>
    </source>
</evidence>